<feature type="region of interest" description="Disordered" evidence="1">
    <location>
        <begin position="426"/>
        <end position="464"/>
    </location>
</feature>
<evidence type="ECO:0000259" key="2">
    <source>
        <dbReference type="Pfam" id="PF03732"/>
    </source>
</evidence>
<feature type="domain" description="Retrotransposon gag" evidence="2">
    <location>
        <begin position="153"/>
        <end position="237"/>
    </location>
</feature>
<dbReference type="VEuPathDB" id="FungiDB:RO3G_11414"/>
<dbReference type="GeneID" id="93618379"/>
<feature type="region of interest" description="Disordered" evidence="1">
    <location>
        <begin position="284"/>
        <end position="320"/>
    </location>
</feature>
<dbReference type="Proteomes" id="UP000009138">
    <property type="component" value="Unassembled WGS sequence"/>
</dbReference>
<dbReference type="InterPro" id="IPR005162">
    <property type="entry name" value="Retrotrans_gag_dom"/>
</dbReference>
<dbReference type="AlphaFoldDB" id="I1CE23"/>
<reference evidence="3 4" key="1">
    <citation type="journal article" date="2009" name="PLoS Genet.">
        <title>Genomic analysis of the basal lineage fungus Rhizopus oryzae reveals a whole-genome duplication.</title>
        <authorList>
            <person name="Ma L.-J."/>
            <person name="Ibrahim A.S."/>
            <person name="Skory C."/>
            <person name="Grabherr M.G."/>
            <person name="Burger G."/>
            <person name="Butler M."/>
            <person name="Elias M."/>
            <person name="Idnurm A."/>
            <person name="Lang B.F."/>
            <person name="Sone T."/>
            <person name="Abe A."/>
            <person name="Calvo S.E."/>
            <person name="Corrochano L.M."/>
            <person name="Engels R."/>
            <person name="Fu J."/>
            <person name="Hansberg W."/>
            <person name="Kim J.-M."/>
            <person name="Kodira C.D."/>
            <person name="Koehrsen M.J."/>
            <person name="Liu B."/>
            <person name="Miranda-Saavedra D."/>
            <person name="O'Leary S."/>
            <person name="Ortiz-Castellanos L."/>
            <person name="Poulter R."/>
            <person name="Rodriguez-Romero J."/>
            <person name="Ruiz-Herrera J."/>
            <person name="Shen Y.-Q."/>
            <person name="Zeng Q."/>
            <person name="Galagan J."/>
            <person name="Birren B.W."/>
            <person name="Cuomo C.A."/>
            <person name="Wickes B.L."/>
        </authorList>
    </citation>
    <scope>NUCLEOTIDE SEQUENCE [LARGE SCALE GENOMIC DNA]</scope>
    <source>
        <strain evidence="4">RA 99-880 / ATCC MYA-4621 / FGSC 9543 / NRRL 43880</strain>
    </source>
</reference>
<sequence>MDNVGKTPTTVESSQMEDSHVDAVMNLRVTLENLRQQIARAVVAGAAQEDLLKLQERAVNIQNYIKFLDEAQAFCVPPPPAISEASFSADLSNRNHPPRLNHLIPSDLPVWQWRGNVWRKDADVHDSVEDLLDTFSLIIESNGLSIDTSWSRLVPIKMNRDQRSWFNEVLKGRNLVWSEVRKIIVKTYAAQDVAQELEYMDQLLSLKMVSTESIEAFTDRFQRIRRAAKWDDDIKTASIYKRALPAFLRQEVSRSLLNLGRDQQDSVAKVAAKARVVLSSNLCSEVSPSPRQDSVSVKSSSLSLSANGTEASKYNPRNSHLLSNLQGITKKSSPPGNNKNKFHCAIHGLANHPTDKCNKYKNLLSQSSSSVSPSPTITNSPMSFVSAAKNCYRCLGNVPWSKEHAARCPRDKPHYGPSKAIRSARLVTSSSNGSKLNLTITPQARSQQASSKVSSGDSNLMDVQ</sequence>
<dbReference type="InParanoid" id="I1CE23"/>
<evidence type="ECO:0000313" key="3">
    <source>
        <dbReference type="EMBL" id="EIE86703.1"/>
    </source>
</evidence>
<keyword evidence="4" id="KW-1185">Reference proteome</keyword>
<feature type="compositionally biased region" description="Polar residues" evidence="1">
    <location>
        <begin position="306"/>
        <end position="320"/>
    </location>
</feature>
<dbReference type="Pfam" id="PF03732">
    <property type="entry name" value="Retrotrans_gag"/>
    <property type="match status" value="1"/>
</dbReference>
<protein>
    <recommendedName>
        <fullName evidence="2">Retrotransposon gag domain-containing protein</fullName>
    </recommendedName>
</protein>
<evidence type="ECO:0000256" key="1">
    <source>
        <dbReference type="SAM" id="MobiDB-lite"/>
    </source>
</evidence>
<feature type="compositionally biased region" description="Polar residues" evidence="1">
    <location>
        <begin position="426"/>
        <end position="458"/>
    </location>
</feature>
<gene>
    <name evidence="3" type="ORF">RO3G_11414</name>
</gene>
<evidence type="ECO:0000313" key="4">
    <source>
        <dbReference type="Proteomes" id="UP000009138"/>
    </source>
</evidence>
<feature type="compositionally biased region" description="Polar residues" evidence="1">
    <location>
        <begin position="284"/>
        <end position="293"/>
    </location>
</feature>
<feature type="compositionally biased region" description="Low complexity" evidence="1">
    <location>
        <begin position="294"/>
        <end position="305"/>
    </location>
</feature>
<proteinExistence type="predicted"/>
<dbReference type="RefSeq" id="XP_067522099.1">
    <property type="nucleotide sequence ID" value="XM_067665998.1"/>
</dbReference>
<dbReference type="EMBL" id="CH476740">
    <property type="protein sequence ID" value="EIE86703.1"/>
    <property type="molecule type" value="Genomic_DNA"/>
</dbReference>
<accession>I1CE23</accession>
<organism evidence="3 4">
    <name type="scientific">Rhizopus delemar (strain RA 99-880 / ATCC MYA-4621 / FGSC 9543 / NRRL 43880)</name>
    <name type="common">Mucormycosis agent</name>
    <name type="synonym">Rhizopus arrhizus var. delemar</name>
    <dbReference type="NCBI Taxonomy" id="246409"/>
    <lineage>
        <taxon>Eukaryota</taxon>
        <taxon>Fungi</taxon>
        <taxon>Fungi incertae sedis</taxon>
        <taxon>Mucoromycota</taxon>
        <taxon>Mucoromycotina</taxon>
        <taxon>Mucoromycetes</taxon>
        <taxon>Mucorales</taxon>
        <taxon>Mucorineae</taxon>
        <taxon>Rhizopodaceae</taxon>
        <taxon>Rhizopus</taxon>
    </lineage>
</organism>
<dbReference type="OrthoDB" id="10267344at2759"/>
<name>I1CE23_RHIO9</name>